<feature type="compositionally biased region" description="Polar residues" evidence="11">
    <location>
        <begin position="1145"/>
        <end position="1156"/>
    </location>
</feature>
<dbReference type="GO" id="GO:0003779">
    <property type="term" value="F:actin binding"/>
    <property type="evidence" value="ECO:0007669"/>
    <property type="project" value="UniProtKB-KW"/>
</dbReference>
<dbReference type="Gene3D" id="1.10.8.10">
    <property type="entry name" value="DNA helicase RuvA subunit, C-terminal domain"/>
    <property type="match status" value="1"/>
</dbReference>
<reference evidence="15 16" key="1">
    <citation type="submission" date="2020-07" db="EMBL/GenBank/DDBJ databases">
        <title>Metarhizium humberi genome.</title>
        <authorList>
            <person name="Lysoe E."/>
        </authorList>
    </citation>
    <scope>NUCLEOTIDE SEQUENCE [LARGE SCALE GENOMIC DNA]</scope>
    <source>
        <strain evidence="15 16">ESALQ1638</strain>
    </source>
</reference>
<evidence type="ECO:0000256" key="8">
    <source>
        <dbReference type="ARBA" id="ARBA00023203"/>
    </source>
</evidence>
<keyword evidence="16" id="KW-1185">Reference proteome</keyword>
<evidence type="ECO:0000256" key="1">
    <source>
        <dbReference type="ARBA" id="ARBA00004125"/>
    </source>
</evidence>
<dbReference type="PANTHER" id="PTHR11216">
    <property type="entry name" value="EH DOMAIN"/>
    <property type="match status" value="1"/>
</dbReference>
<evidence type="ECO:0000259" key="14">
    <source>
        <dbReference type="PROSITE" id="PS50222"/>
    </source>
</evidence>
<dbReference type="SUPFAM" id="SSF46934">
    <property type="entry name" value="UBA-like"/>
    <property type="match status" value="1"/>
</dbReference>
<proteinExistence type="predicted"/>
<evidence type="ECO:0000256" key="11">
    <source>
        <dbReference type="SAM" id="MobiDB-lite"/>
    </source>
</evidence>
<feature type="compositionally biased region" description="Basic and acidic residues" evidence="11">
    <location>
        <begin position="1209"/>
        <end position="1219"/>
    </location>
</feature>
<feature type="region of interest" description="Disordered" evidence="11">
    <location>
        <begin position="793"/>
        <end position="953"/>
    </location>
</feature>
<feature type="region of interest" description="Disordered" evidence="11">
    <location>
        <begin position="968"/>
        <end position="1156"/>
    </location>
</feature>
<keyword evidence="5" id="KW-0254">Endocytosis</keyword>
<keyword evidence="9" id="KW-0963">Cytoplasm</keyword>
<feature type="domain" description="EH" evidence="13">
    <location>
        <begin position="353"/>
        <end position="444"/>
    </location>
</feature>
<dbReference type="GO" id="GO:0006897">
    <property type="term" value="P:endocytosis"/>
    <property type="evidence" value="ECO:0007669"/>
    <property type="project" value="UniProtKB-KW"/>
</dbReference>
<evidence type="ECO:0000256" key="4">
    <source>
        <dbReference type="ARBA" id="ARBA00011159"/>
    </source>
</evidence>
<dbReference type="InterPro" id="IPR009060">
    <property type="entry name" value="UBA-like_sf"/>
</dbReference>
<dbReference type="PANTHER" id="PTHR11216:SF170">
    <property type="entry name" value="DYNAMIN ASSOCIATED PROTEIN 160, ISOFORM D"/>
    <property type="match status" value="1"/>
</dbReference>
<dbReference type="GO" id="GO:0030479">
    <property type="term" value="C:actin cortical patch"/>
    <property type="evidence" value="ECO:0007669"/>
    <property type="project" value="UniProtKB-SubCell"/>
</dbReference>
<keyword evidence="8" id="KW-0009">Actin-binding</keyword>
<feature type="region of interest" description="Disordered" evidence="11">
    <location>
        <begin position="298"/>
        <end position="335"/>
    </location>
</feature>
<evidence type="ECO:0000259" key="13">
    <source>
        <dbReference type="PROSITE" id="PS50031"/>
    </source>
</evidence>
<evidence type="ECO:0000256" key="9">
    <source>
        <dbReference type="ARBA" id="ARBA00023212"/>
    </source>
</evidence>
<evidence type="ECO:0000256" key="7">
    <source>
        <dbReference type="ARBA" id="ARBA00023054"/>
    </source>
</evidence>
<comment type="subunit">
    <text evidence="4">Component of the PAN1 actin cytoskeleton-regulatory complex.</text>
</comment>
<dbReference type="GO" id="GO:0005509">
    <property type="term" value="F:calcium ion binding"/>
    <property type="evidence" value="ECO:0007669"/>
    <property type="project" value="InterPro"/>
</dbReference>
<keyword evidence="6" id="KW-0967">Endosome</keyword>
<accession>A0A9P8M681</accession>
<dbReference type="PROSITE" id="PS50031">
    <property type="entry name" value="EH"/>
    <property type="match status" value="3"/>
</dbReference>
<comment type="caution">
    <text evidence="15">The sequence shown here is derived from an EMBL/GenBank/DDBJ whole genome shotgun (WGS) entry which is preliminary data.</text>
</comment>
<organism evidence="15 16">
    <name type="scientific">Metarhizium humberi</name>
    <dbReference type="NCBI Taxonomy" id="2596975"/>
    <lineage>
        <taxon>Eukaryota</taxon>
        <taxon>Fungi</taxon>
        <taxon>Dikarya</taxon>
        <taxon>Ascomycota</taxon>
        <taxon>Pezizomycotina</taxon>
        <taxon>Sordariomycetes</taxon>
        <taxon>Hypocreomycetidae</taxon>
        <taxon>Hypocreales</taxon>
        <taxon>Clavicipitaceae</taxon>
        <taxon>Metarhizium</taxon>
    </lineage>
</organism>
<dbReference type="PROSITE" id="PS50030">
    <property type="entry name" value="UBA"/>
    <property type="match status" value="1"/>
</dbReference>
<sequence length="1262" mass="134170">MGSPTARLGDSHRITALHQTPAPQADRNESILPSRGDDDNPTTPPLPTLIIDLKLLDHPCIIMSADLGADSVPAAPPNLNLSPEEKRVYAQLFRQADAEGAGFVTGDAVVALAEKTRLRNDQCQTIWQIADSEDRGFLTPTGFSVFLRLIGHAQAGREPTAELALQQGPIPRFEGLWTSPALGSPTSSSPAPLQAQASGGAVRIPYLTPDKVSEYAAIFERLPLQAGRLHVEQARLIFEKFGLPKETIRDFWTLTGIEERGFFVLPEFAIAMHLFTCIKAGSLRSMPKALPPALYEAATRRGAAPRQSPSNTGMGPIPRQLSGSAQMRVGSPLGRPPIAPAAAGGDWAVSAADKAKFDQIYATLDKTNKGYLSGEEAGPFLRQSNLPEEKLAQIWDLANFNNQGQLTREGFAIAMYFIRQQRSGVGGDLPETLPENLIPPSVRNQRQPPPFPAPVARPAPPQPKSAMDDLFGLESTPSPVPAPVQTTMSTGGSNANDPFAGGSAILPPSSPIRPTTTGTTFKPFVPSSTFGKGLTGPPSQGDVPKQSEDLLEDNDPEASKNITGETTELANLSNQIGTLSKQMQDVQSKRTTSQGELNQTNSQKQNFEQRLAQLRALYEKEAEDTQSLEKQLRKSRADTQKLQSECMTLEGTFRDVQSQHQQLVAALQADQQENATLRERIRVVNSEIAKLKPQIEKLKSDSRQQKGLVAINKKQLSTTEGERDKLKNEAAELAKGGEDAARQMDSNSPTSATAQVASPALSTVSDNNPFFKRTASTDIMGAFASPPTKPYADKSLDDVFGPSFGPGASTSTPPPAFQQQQHTGTSAVSGASFHTGRSSPSISRQGTMNMEPPAPPASRQINSSFLPFPDHSESLSSSRQVSPPASRAEGLSADSNGESAAEEGEKSETQGATPTATEAPTVSVTEAALKAKAEEATDSAPKPDPFSSTDQAKAKADFDNAFAAFAASGKGKAAGESNVDKSTDAFNTEFPPISELERADESESESERGGFDDDFTAASPPNKGVNKKDAVATEATEAKKTAAETPVNVGPEIPAKEPVEDTNKSSEQPSSPATVTNTSQPTLTADDIFGAAAPNAMPQNTNGKTVFDDLDDDFEGLEDAKEGSADDDFANISRDDFNPVFDSSPPASQAKSESTAFGNESTFDFVSHSSAAGSTTQQKTADSHDWDAIFAGLDSPSNLAAPGPGGEGGGDKHAERPEPPGRALTEQGVHDDPILKSLTDMGYSRSDAVAALEKYDYNLEKV</sequence>
<feature type="region of interest" description="Disordered" evidence="11">
    <location>
        <begin position="579"/>
        <end position="605"/>
    </location>
</feature>
<evidence type="ECO:0008006" key="17">
    <source>
        <dbReference type="Google" id="ProtNLM"/>
    </source>
</evidence>
<dbReference type="CDD" id="cd14270">
    <property type="entry name" value="UBA"/>
    <property type="match status" value="1"/>
</dbReference>
<feature type="compositionally biased region" description="Pro residues" evidence="11">
    <location>
        <begin position="447"/>
        <end position="463"/>
    </location>
</feature>
<dbReference type="SMART" id="SM00027">
    <property type="entry name" value="EH"/>
    <property type="match status" value="3"/>
</dbReference>
<feature type="compositionally biased region" description="Polar residues" evidence="11">
    <location>
        <begin position="1168"/>
        <end position="1180"/>
    </location>
</feature>
<keyword evidence="7" id="KW-0175">Coiled coil</keyword>
<feature type="compositionally biased region" description="Polar residues" evidence="11">
    <location>
        <begin position="835"/>
        <end position="848"/>
    </location>
</feature>
<dbReference type="GO" id="GO:0016197">
    <property type="term" value="P:endosomal transport"/>
    <property type="evidence" value="ECO:0007669"/>
    <property type="project" value="TreeGrafter"/>
</dbReference>
<evidence type="ECO:0000256" key="5">
    <source>
        <dbReference type="ARBA" id="ARBA00022583"/>
    </source>
</evidence>
<dbReference type="PROSITE" id="PS50222">
    <property type="entry name" value="EF_HAND_2"/>
    <property type="match status" value="1"/>
</dbReference>
<protein>
    <recommendedName>
        <fullName evidence="17">EF hand domain protein</fullName>
    </recommendedName>
</protein>
<feature type="compositionally biased region" description="Polar residues" evidence="11">
    <location>
        <begin position="817"/>
        <end position="829"/>
    </location>
</feature>
<evidence type="ECO:0000313" key="15">
    <source>
        <dbReference type="EMBL" id="KAH0594297.1"/>
    </source>
</evidence>
<feature type="region of interest" description="Disordered" evidence="11">
    <location>
        <begin position="1168"/>
        <end position="1230"/>
    </location>
</feature>
<feature type="region of interest" description="Disordered" evidence="11">
    <location>
        <begin position="1"/>
        <end position="45"/>
    </location>
</feature>
<name>A0A9P8M681_9HYPO</name>
<feature type="compositionally biased region" description="Polar residues" evidence="11">
    <location>
        <begin position="1065"/>
        <end position="1083"/>
    </location>
</feature>
<feature type="compositionally biased region" description="Polar residues" evidence="11">
    <location>
        <begin position="909"/>
        <end position="924"/>
    </location>
</feature>
<dbReference type="AlphaFoldDB" id="A0A9P8M681"/>
<evidence type="ECO:0000256" key="3">
    <source>
        <dbReference type="ARBA" id="ARBA00004413"/>
    </source>
</evidence>
<feature type="compositionally biased region" description="Basic and acidic residues" evidence="11">
    <location>
        <begin position="995"/>
        <end position="1011"/>
    </location>
</feature>
<evidence type="ECO:0000259" key="12">
    <source>
        <dbReference type="PROSITE" id="PS50030"/>
    </source>
</evidence>
<dbReference type="InterPro" id="IPR015940">
    <property type="entry name" value="UBA"/>
</dbReference>
<evidence type="ECO:0000256" key="2">
    <source>
        <dbReference type="ARBA" id="ARBA00004134"/>
    </source>
</evidence>
<keyword evidence="9" id="KW-0206">Cytoskeleton</keyword>
<dbReference type="CDD" id="cd00052">
    <property type="entry name" value="EH"/>
    <property type="match status" value="1"/>
</dbReference>
<dbReference type="Pfam" id="PF12763">
    <property type="entry name" value="EH"/>
    <property type="match status" value="3"/>
</dbReference>
<feature type="compositionally biased region" description="Polar residues" evidence="11">
    <location>
        <begin position="484"/>
        <end position="496"/>
    </location>
</feature>
<dbReference type="GO" id="GO:0010008">
    <property type="term" value="C:endosome membrane"/>
    <property type="evidence" value="ECO:0007669"/>
    <property type="project" value="UniProtKB-SubCell"/>
</dbReference>
<feature type="compositionally biased region" description="Acidic residues" evidence="11">
    <location>
        <begin position="1108"/>
        <end position="1117"/>
    </location>
</feature>
<dbReference type="InterPro" id="IPR000261">
    <property type="entry name" value="EH_dom"/>
</dbReference>
<comment type="function">
    <text evidence="10">Component of the PAN1 actin cytoskeleton-regulatory complex required for the internalization of endosomes during actin-coupled endocytosis. The complex links the site of endocytosis to the cell membrane-associated actin cytoskeleton. Mediates uptake of external molecules and vacuolar degradation of plasma membrane proteins. Plays a role in the proper organization of the cell membrane-associated actin cytoskeleton and promotes its destabilization.</text>
</comment>
<dbReference type="InterPro" id="IPR002048">
    <property type="entry name" value="EF_hand_dom"/>
</dbReference>
<feature type="compositionally biased region" description="Basic and acidic residues" evidence="11">
    <location>
        <begin position="1026"/>
        <end position="1042"/>
    </location>
</feature>
<feature type="compositionally biased region" description="Polar residues" evidence="11">
    <location>
        <begin position="512"/>
        <end position="530"/>
    </location>
</feature>
<evidence type="ECO:0000256" key="6">
    <source>
        <dbReference type="ARBA" id="ARBA00022753"/>
    </source>
</evidence>
<feature type="compositionally biased region" description="Polar residues" evidence="11">
    <location>
        <begin position="874"/>
        <end position="883"/>
    </location>
</feature>
<feature type="domain" description="EH" evidence="13">
    <location>
        <begin position="211"/>
        <end position="301"/>
    </location>
</feature>
<feature type="domain" description="EF-hand" evidence="14">
    <location>
        <begin position="352"/>
        <end position="387"/>
    </location>
</feature>
<feature type="compositionally biased region" description="Basic and acidic residues" evidence="11">
    <location>
        <begin position="1054"/>
        <end position="1064"/>
    </location>
</feature>
<gene>
    <name evidence="15" type="ORF">MHUMG1_08136</name>
</gene>
<feature type="domain" description="UBA" evidence="12">
    <location>
        <begin position="1229"/>
        <end position="1262"/>
    </location>
</feature>
<feature type="region of interest" description="Disordered" evidence="11">
    <location>
        <begin position="734"/>
        <end position="768"/>
    </location>
</feature>
<comment type="subcellular location">
    <subcellularLocation>
        <location evidence="3">Cell membrane</location>
        <topology evidence="3">Peripheral membrane protein</topology>
        <orientation evidence="3">Cytoplasmic side</orientation>
    </subcellularLocation>
    <subcellularLocation>
        <location evidence="2">Cytoplasm</location>
        <location evidence="2">Cytoskeleton</location>
        <location evidence="2">Actin patch</location>
    </subcellularLocation>
    <subcellularLocation>
        <location evidence="1">Endosome membrane</location>
        <topology evidence="1">Peripheral membrane protein</topology>
        <orientation evidence="1">Cytoplasmic side</orientation>
    </subcellularLocation>
</comment>
<dbReference type="SUPFAM" id="SSF47473">
    <property type="entry name" value="EF-hand"/>
    <property type="match status" value="3"/>
</dbReference>
<evidence type="ECO:0000313" key="16">
    <source>
        <dbReference type="Proteomes" id="UP000764110"/>
    </source>
</evidence>
<dbReference type="Gene3D" id="1.10.238.10">
    <property type="entry name" value="EF-hand"/>
    <property type="match status" value="3"/>
</dbReference>
<feature type="domain" description="EH" evidence="13">
    <location>
        <begin position="85"/>
        <end position="171"/>
    </location>
</feature>
<dbReference type="SUPFAM" id="SSF90257">
    <property type="entry name" value="Myosin rod fragments"/>
    <property type="match status" value="1"/>
</dbReference>
<feature type="region of interest" description="Disordered" evidence="11">
    <location>
        <begin position="439"/>
        <end position="567"/>
    </location>
</feature>
<dbReference type="Proteomes" id="UP000764110">
    <property type="component" value="Unassembled WGS sequence"/>
</dbReference>
<dbReference type="EMBL" id="JACEFI010000017">
    <property type="protein sequence ID" value="KAH0594297.1"/>
    <property type="molecule type" value="Genomic_DNA"/>
</dbReference>
<dbReference type="GO" id="GO:0005886">
    <property type="term" value="C:plasma membrane"/>
    <property type="evidence" value="ECO:0007669"/>
    <property type="project" value="UniProtKB-SubCell"/>
</dbReference>
<feature type="compositionally biased region" description="Polar residues" evidence="11">
    <location>
        <begin position="744"/>
        <end position="768"/>
    </location>
</feature>
<dbReference type="InterPro" id="IPR011992">
    <property type="entry name" value="EF-hand-dom_pair"/>
</dbReference>
<evidence type="ECO:0000256" key="10">
    <source>
        <dbReference type="ARBA" id="ARBA00025194"/>
    </source>
</evidence>